<dbReference type="GO" id="GO:0005789">
    <property type="term" value="C:endoplasmic reticulum membrane"/>
    <property type="evidence" value="ECO:0007669"/>
    <property type="project" value="EnsemblMetazoa"/>
</dbReference>
<keyword evidence="3" id="KW-0548">Nucleotidyltransferase</keyword>
<evidence type="ECO:0000256" key="1">
    <source>
        <dbReference type="ARBA" id="ARBA00022676"/>
    </source>
</evidence>
<name>B4KSH5_DROMO</name>
<protein>
    <recommendedName>
        <fullName evidence="6">PARP16 N-terminal domain-containing protein</fullName>
    </recommendedName>
</protein>
<reference evidence="7 8" key="1">
    <citation type="journal article" date="2007" name="Nature">
        <title>Evolution of genes and genomes on the Drosophila phylogeny.</title>
        <authorList>
            <consortium name="Drosophila 12 Genomes Consortium"/>
            <person name="Clark A.G."/>
            <person name="Eisen M.B."/>
            <person name="Smith D.R."/>
            <person name="Bergman C.M."/>
            <person name="Oliver B."/>
            <person name="Markow T.A."/>
            <person name="Kaufman T.C."/>
            <person name="Kellis M."/>
            <person name="Gelbart W."/>
            <person name="Iyer V.N."/>
            <person name="Pollard D.A."/>
            <person name="Sackton T.B."/>
            <person name="Larracuente A.M."/>
            <person name="Singh N.D."/>
            <person name="Abad J.P."/>
            <person name="Abt D.N."/>
            <person name="Adryan B."/>
            <person name="Aguade M."/>
            <person name="Akashi H."/>
            <person name="Anderson W.W."/>
            <person name="Aquadro C.F."/>
            <person name="Ardell D.H."/>
            <person name="Arguello R."/>
            <person name="Artieri C.G."/>
            <person name="Barbash D.A."/>
            <person name="Barker D."/>
            <person name="Barsanti P."/>
            <person name="Batterham P."/>
            <person name="Batzoglou S."/>
            <person name="Begun D."/>
            <person name="Bhutkar A."/>
            <person name="Blanco E."/>
            <person name="Bosak S.A."/>
            <person name="Bradley R.K."/>
            <person name="Brand A.D."/>
            <person name="Brent M.R."/>
            <person name="Brooks A.N."/>
            <person name="Brown R.H."/>
            <person name="Butlin R.K."/>
            <person name="Caggese C."/>
            <person name="Calvi B.R."/>
            <person name="Bernardo de Carvalho A."/>
            <person name="Caspi A."/>
            <person name="Castrezana S."/>
            <person name="Celniker S.E."/>
            <person name="Chang J.L."/>
            <person name="Chapple C."/>
            <person name="Chatterji S."/>
            <person name="Chinwalla A."/>
            <person name="Civetta A."/>
            <person name="Clifton S.W."/>
            <person name="Comeron J.M."/>
            <person name="Costello J.C."/>
            <person name="Coyne J.A."/>
            <person name="Daub J."/>
            <person name="David R.G."/>
            <person name="Delcher A.L."/>
            <person name="Delehaunty K."/>
            <person name="Do C.B."/>
            <person name="Ebling H."/>
            <person name="Edwards K."/>
            <person name="Eickbush T."/>
            <person name="Evans J.D."/>
            <person name="Filipski A."/>
            <person name="Findeiss S."/>
            <person name="Freyhult E."/>
            <person name="Fulton L."/>
            <person name="Fulton R."/>
            <person name="Garcia A.C."/>
            <person name="Gardiner A."/>
            <person name="Garfield D.A."/>
            <person name="Garvin B.E."/>
            <person name="Gibson G."/>
            <person name="Gilbert D."/>
            <person name="Gnerre S."/>
            <person name="Godfrey J."/>
            <person name="Good R."/>
            <person name="Gotea V."/>
            <person name="Gravely B."/>
            <person name="Greenberg A.J."/>
            <person name="Griffiths-Jones S."/>
            <person name="Gross S."/>
            <person name="Guigo R."/>
            <person name="Gustafson E.A."/>
            <person name="Haerty W."/>
            <person name="Hahn M.W."/>
            <person name="Halligan D.L."/>
            <person name="Halpern A.L."/>
            <person name="Halter G.M."/>
            <person name="Han M.V."/>
            <person name="Heger A."/>
            <person name="Hillier L."/>
            <person name="Hinrichs A.S."/>
            <person name="Holmes I."/>
            <person name="Hoskins R.A."/>
            <person name="Hubisz M.J."/>
            <person name="Hultmark D."/>
            <person name="Huntley M.A."/>
            <person name="Jaffe D.B."/>
            <person name="Jagadeeshan S."/>
            <person name="Jeck W.R."/>
            <person name="Johnson J."/>
            <person name="Jones C.D."/>
            <person name="Jordan W.C."/>
            <person name="Karpen G.H."/>
            <person name="Kataoka E."/>
            <person name="Keightley P.D."/>
            <person name="Kheradpour P."/>
            <person name="Kirkness E.F."/>
            <person name="Koerich L.B."/>
            <person name="Kristiansen K."/>
            <person name="Kudrna D."/>
            <person name="Kulathinal R.J."/>
            <person name="Kumar S."/>
            <person name="Kwok R."/>
            <person name="Lander E."/>
            <person name="Langley C.H."/>
            <person name="Lapoint R."/>
            <person name="Lazzaro B.P."/>
            <person name="Lee S.J."/>
            <person name="Levesque L."/>
            <person name="Li R."/>
            <person name="Lin C.F."/>
            <person name="Lin M.F."/>
            <person name="Lindblad-Toh K."/>
            <person name="Llopart A."/>
            <person name="Long M."/>
            <person name="Low L."/>
            <person name="Lozovsky E."/>
            <person name="Lu J."/>
            <person name="Luo M."/>
            <person name="Machado C.A."/>
            <person name="Makalowski W."/>
            <person name="Marzo M."/>
            <person name="Matsuda M."/>
            <person name="Matzkin L."/>
            <person name="McAllister B."/>
            <person name="McBride C.S."/>
            <person name="McKernan B."/>
            <person name="McKernan K."/>
            <person name="Mendez-Lago M."/>
            <person name="Minx P."/>
            <person name="Mollenhauer M.U."/>
            <person name="Montooth K."/>
            <person name="Mount S.M."/>
            <person name="Mu X."/>
            <person name="Myers E."/>
            <person name="Negre B."/>
            <person name="Newfeld S."/>
            <person name="Nielsen R."/>
            <person name="Noor M.A."/>
            <person name="O'Grady P."/>
            <person name="Pachter L."/>
            <person name="Papaceit M."/>
            <person name="Parisi M.J."/>
            <person name="Parisi M."/>
            <person name="Parts L."/>
            <person name="Pedersen J.S."/>
            <person name="Pesole G."/>
            <person name="Phillippy A.M."/>
            <person name="Ponting C.P."/>
            <person name="Pop M."/>
            <person name="Porcelli D."/>
            <person name="Powell J.R."/>
            <person name="Prohaska S."/>
            <person name="Pruitt K."/>
            <person name="Puig M."/>
            <person name="Quesneville H."/>
            <person name="Ram K.R."/>
            <person name="Rand D."/>
            <person name="Rasmussen M.D."/>
            <person name="Reed L.K."/>
            <person name="Reenan R."/>
            <person name="Reily A."/>
            <person name="Remington K.A."/>
            <person name="Rieger T.T."/>
            <person name="Ritchie M.G."/>
            <person name="Robin C."/>
            <person name="Rogers Y.H."/>
            <person name="Rohde C."/>
            <person name="Rozas J."/>
            <person name="Rubenfield M.J."/>
            <person name="Ruiz A."/>
            <person name="Russo S."/>
            <person name="Salzberg S.L."/>
            <person name="Sanchez-Gracia A."/>
            <person name="Saranga D.J."/>
            <person name="Sato H."/>
            <person name="Schaeffer S.W."/>
            <person name="Schatz M.C."/>
            <person name="Schlenke T."/>
            <person name="Schwartz R."/>
            <person name="Segarra C."/>
            <person name="Singh R.S."/>
            <person name="Sirot L."/>
            <person name="Sirota M."/>
            <person name="Sisneros N.B."/>
            <person name="Smith C.D."/>
            <person name="Smith T.F."/>
            <person name="Spieth J."/>
            <person name="Stage D.E."/>
            <person name="Stark A."/>
            <person name="Stephan W."/>
            <person name="Strausberg R.L."/>
            <person name="Strempel S."/>
            <person name="Sturgill D."/>
            <person name="Sutton G."/>
            <person name="Sutton G.G."/>
            <person name="Tao W."/>
            <person name="Teichmann S."/>
            <person name="Tobari Y.N."/>
            <person name="Tomimura Y."/>
            <person name="Tsolas J.M."/>
            <person name="Valente V.L."/>
            <person name="Venter E."/>
            <person name="Venter J.C."/>
            <person name="Vicario S."/>
            <person name="Vieira F.G."/>
            <person name="Vilella A.J."/>
            <person name="Villasante A."/>
            <person name="Walenz B."/>
            <person name="Wang J."/>
            <person name="Wasserman M."/>
            <person name="Watts T."/>
            <person name="Wilson D."/>
            <person name="Wilson R.K."/>
            <person name="Wing R.A."/>
            <person name="Wolfner M.F."/>
            <person name="Wong A."/>
            <person name="Wong G.K."/>
            <person name="Wu C.I."/>
            <person name="Wu G."/>
            <person name="Yamamoto D."/>
            <person name="Yang H.P."/>
            <person name="Yang S.P."/>
            <person name="Yorke J.A."/>
            <person name="Yoshida K."/>
            <person name="Zdobnov E."/>
            <person name="Zhang P."/>
            <person name="Zhang Y."/>
            <person name="Zimin A.V."/>
            <person name="Baldwin J."/>
            <person name="Abdouelleil A."/>
            <person name="Abdulkadir J."/>
            <person name="Abebe A."/>
            <person name="Abera B."/>
            <person name="Abreu J."/>
            <person name="Acer S.C."/>
            <person name="Aftuck L."/>
            <person name="Alexander A."/>
            <person name="An P."/>
            <person name="Anderson E."/>
            <person name="Anderson S."/>
            <person name="Arachi H."/>
            <person name="Azer M."/>
            <person name="Bachantsang P."/>
            <person name="Barry A."/>
            <person name="Bayul T."/>
            <person name="Berlin A."/>
            <person name="Bessette D."/>
            <person name="Bloom T."/>
            <person name="Blye J."/>
            <person name="Boguslavskiy L."/>
            <person name="Bonnet C."/>
            <person name="Boukhgalter B."/>
            <person name="Bourzgui I."/>
            <person name="Brown A."/>
            <person name="Cahill P."/>
            <person name="Channer S."/>
            <person name="Cheshatsang Y."/>
            <person name="Chuda L."/>
            <person name="Citroen M."/>
            <person name="Collymore A."/>
            <person name="Cooke P."/>
            <person name="Costello M."/>
            <person name="D'Aco K."/>
            <person name="Daza R."/>
            <person name="De Haan G."/>
            <person name="DeGray S."/>
            <person name="DeMaso C."/>
            <person name="Dhargay N."/>
            <person name="Dooley K."/>
            <person name="Dooley E."/>
            <person name="Doricent M."/>
            <person name="Dorje P."/>
            <person name="Dorjee K."/>
            <person name="Dupes A."/>
            <person name="Elong R."/>
            <person name="Falk J."/>
            <person name="Farina A."/>
            <person name="Faro S."/>
            <person name="Ferguson D."/>
            <person name="Fisher S."/>
            <person name="Foley C.D."/>
            <person name="Franke A."/>
            <person name="Friedrich D."/>
            <person name="Gadbois L."/>
            <person name="Gearin G."/>
            <person name="Gearin C.R."/>
            <person name="Giannoukos G."/>
            <person name="Goode T."/>
            <person name="Graham J."/>
            <person name="Grandbois E."/>
            <person name="Grewal S."/>
            <person name="Gyaltsen K."/>
            <person name="Hafez N."/>
            <person name="Hagos B."/>
            <person name="Hall J."/>
            <person name="Henson C."/>
            <person name="Hollinger A."/>
            <person name="Honan T."/>
            <person name="Huard M.D."/>
            <person name="Hughes L."/>
            <person name="Hurhula B."/>
            <person name="Husby M.E."/>
            <person name="Kamat A."/>
            <person name="Kanga B."/>
            <person name="Kashin S."/>
            <person name="Khazanovich D."/>
            <person name="Kisner P."/>
            <person name="Lance K."/>
            <person name="Lara M."/>
            <person name="Lee W."/>
            <person name="Lennon N."/>
            <person name="Letendre F."/>
            <person name="LeVine R."/>
            <person name="Lipovsky A."/>
            <person name="Liu X."/>
            <person name="Liu J."/>
            <person name="Liu S."/>
            <person name="Lokyitsang T."/>
            <person name="Lokyitsang Y."/>
            <person name="Lubonja R."/>
            <person name="Lui A."/>
            <person name="MacDonald P."/>
            <person name="Magnisalis V."/>
            <person name="Maru K."/>
            <person name="Matthews C."/>
            <person name="McCusker W."/>
            <person name="McDonough S."/>
            <person name="Mehta T."/>
            <person name="Meldrim J."/>
            <person name="Meneus L."/>
            <person name="Mihai O."/>
            <person name="Mihalev A."/>
            <person name="Mihova T."/>
            <person name="Mittelman R."/>
            <person name="Mlenga V."/>
            <person name="Montmayeur A."/>
            <person name="Mulrain L."/>
            <person name="Navidi A."/>
            <person name="Naylor J."/>
            <person name="Negash T."/>
            <person name="Nguyen T."/>
            <person name="Nguyen N."/>
            <person name="Nicol R."/>
            <person name="Norbu C."/>
            <person name="Norbu N."/>
            <person name="Novod N."/>
            <person name="O'Neill B."/>
            <person name="Osman S."/>
            <person name="Markiewicz E."/>
            <person name="Oyono O.L."/>
            <person name="Patti C."/>
            <person name="Phunkhang P."/>
            <person name="Pierre F."/>
            <person name="Priest M."/>
            <person name="Raghuraman S."/>
            <person name="Rege F."/>
            <person name="Reyes R."/>
            <person name="Rise C."/>
            <person name="Rogov P."/>
            <person name="Ross K."/>
            <person name="Ryan E."/>
            <person name="Settipalli S."/>
            <person name="Shea T."/>
            <person name="Sherpa N."/>
            <person name="Shi L."/>
            <person name="Shih D."/>
            <person name="Sparrow T."/>
            <person name="Spaulding J."/>
            <person name="Stalker J."/>
            <person name="Stange-Thomann N."/>
            <person name="Stavropoulos S."/>
            <person name="Stone C."/>
            <person name="Strader C."/>
            <person name="Tesfaye S."/>
            <person name="Thomson T."/>
            <person name="Thoulutsang Y."/>
            <person name="Thoulutsang D."/>
            <person name="Topham K."/>
            <person name="Topping I."/>
            <person name="Tsamla T."/>
            <person name="Vassiliev H."/>
            <person name="Vo A."/>
            <person name="Wangchuk T."/>
            <person name="Wangdi T."/>
            <person name="Weiand M."/>
            <person name="Wilkinson J."/>
            <person name="Wilson A."/>
            <person name="Yadav S."/>
            <person name="Young G."/>
            <person name="Yu Q."/>
            <person name="Zembek L."/>
            <person name="Zhong D."/>
            <person name="Zimmer A."/>
            <person name="Zwirko Z."/>
            <person name="Jaffe D.B."/>
            <person name="Alvarez P."/>
            <person name="Brockman W."/>
            <person name="Butler J."/>
            <person name="Chin C."/>
            <person name="Gnerre S."/>
            <person name="Grabherr M."/>
            <person name="Kleber M."/>
            <person name="Mauceli E."/>
            <person name="MacCallum I."/>
        </authorList>
    </citation>
    <scope>NUCLEOTIDE SEQUENCE [LARGE SCALE GENOMIC DNA]</scope>
    <source>
        <strain evidence="8">Tucson 15081-1352.22</strain>
    </source>
</reference>
<organism evidence="7 8">
    <name type="scientific">Drosophila mojavensis</name>
    <name type="common">Fruit fly</name>
    <dbReference type="NCBI Taxonomy" id="7230"/>
    <lineage>
        <taxon>Eukaryota</taxon>
        <taxon>Metazoa</taxon>
        <taxon>Ecdysozoa</taxon>
        <taxon>Arthropoda</taxon>
        <taxon>Hexapoda</taxon>
        <taxon>Insecta</taxon>
        <taxon>Pterygota</taxon>
        <taxon>Neoptera</taxon>
        <taxon>Endopterygota</taxon>
        <taxon>Diptera</taxon>
        <taxon>Brachycera</taxon>
        <taxon>Muscomorpha</taxon>
        <taxon>Ephydroidea</taxon>
        <taxon>Drosophilidae</taxon>
        <taxon>Drosophila</taxon>
    </lineage>
</organism>
<dbReference type="KEGG" id="dmo:Dmoj_GI20525"/>
<keyword evidence="2" id="KW-0808">Transferase</keyword>
<evidence type="ECO:0000313" key="8">
    <source>
        <dbReference type="Proteomes" id="UP000009192"/>
    </source>
</evidence>
<dbReference type="OMA" id="LLYGQSC"/>
<dbReference type="SMR" id="B4KSH5"/>
<dbReference type="EMBL" id="CH933808">
    <property type="protein sequence ID" value="EDW09480.1"/>
    <property type="molecule type" value="Genomic_DNA"/>
</dbReference>
<dbReference type="InterPro" id="IPR051838">
    <property type="entry name" value="ARTD_PARP"/>
</dbReference>
<dbReference type="Pfam" id="PF18084">
    <property type="entry name" value="ARTD15_N"/>
    <property type="match status" value="1"/>
</dbReference>
<dbReference type="GO" id="GO:0016779">
    <property type="term" value="F:nucleotidyltransferase activity"/>
    <property type="evidence" value="ECO:0007669"/>
    <property type="project" value="UniProtKB-KW"/>
</dbReference>
<dbReference type="HOGENOM" id="CLU_774493_0_0_1"/>
<proteinExistence type="inferred from homology"/>
<dbReference type="GO" id="GO:1990404">
    <property type="term" value="F:NAD+-protein mono-ADP-ribosyltransferase activity"/>
    <property type="evidence" value="ECO:0007669"/>
    <property type="project" value="EnsemblMetazoa"/>
</dbReference>
<dbReference type="PhylomeDB" id="B4KSH5"/>
<dbReference type="OrthoDB" id="19501at2759"/>
<evidence type="ECO:0000313" key="7">
    <source>
        <dbReference type="EMBL" id="EDW09480.1"/>
    </source>
</evidence>
<dbReference type="PANTHER" id="PTHR21328">
    <property type="entry name" value="POLY ADP-RIBOSE POLYMERASE FAMILY, MEMBER PARP"/>
    <property type="match status" value="1"/>
</dbReference>
<comment type="similarity">
    <text evidence="5">Belongs to the ARTD/PARP family.</text>
</comment>
<keyword evidence="4" id="KW-0520">NAD</keyword>
<evidence type="ECO:0000256" key="4">
    <source>
        <dbReference type="ARBA" id="ARBA00023027"/>
    </source>
</evidence>
<evidence type="ECO:0000256" key="2">
    <source>
        <dbReference type="ARBA" id="ARBA00022679"/>
    </source>
</evidence>
<feature type="domain" description="PARP16 N-terminal" evidence="6">
    <location>
        <begin position="45"/>
        <end position="130"/>
    </location>
</feature>
<evidence type="ECO:0000256" key="5">
    <source>
        <dbReference type="ARBA" id="ARBA00024347"/>
    </source>
</evidence>
<keyword evidence="1" id="KW-0328">Glycosyltransferase</keyword>
<evidence type="ECO:0000259" key="6">
    <source>
        <dbReference type="Pfam" id="PF18084"/>
    </source>
</evidence>
<gene>
    <name evidence="7" type="primary">Dmoj\GI20525</name>
    <name evidence="7" type="ORF">Dmoj_GI20525</name>
</gene>
<dbReference type="Proteomes" id="UP000009192">
    <property type="component" value="Unassembled WGS sequence"/>
</dbReference>
<dbReference type="eggNOG" id="ENOG502QPKE">
    <property type="taxonomic scope" value="Eukaryota"/>
</dbReference>
<dbReference type="InterPro" id="IPR041400">
    <property type="entry name" value="PARP16_N"/>
</dbReference>
<dbReference type="FunCoup" id="B4KSH5">
    <property type="interactions" value="109"/>
</dbReference>
<evidence type="ECO:0000256" key="3">
    <source>
        <dbReference type="ARBA" id="ARBA00022695"/>
    </source>
</evidence>
<dbReference type="AlphaFoldDB" id="B4KSH5"/>
<dbReference type="InParanoid" id="B4KSH5"/>
<accession>B4KSH5</accession>
<sequence>MKLIHFLDNSNIASSMDTASEAGHVFAEPCAEPGISMQQLYQLQECLQSDLLACDVRFSLFVAAANSYRYETLLRPFPREFLDSEQRPNIGAIFQVIADIDRLEVILDQLDRGNYGCYHVNVLSLLHAVLVRHGERVALSTLRPSEFTDLYAHLQIGAPQVAPTQIIEVTPSLRCSHTKAYTALRERYPVRIGFYGGRAEQLYAMLTVGCLPTHTALELSRDVDEALQHSPEAPGWGGSRCGALLRCVAIVEYVLQPEMVSVERNGTGHVSIADASCIQISYLLLFGQNCESDESDECDESVERRQCSRLVRQPKFKINLTEVLRWMESNKYVLSLGMYLMLMSLTTPSGRGILHRFACTGMCMLRRGFLKI</sequence>
<keyword evidence="8" id="KW-1185">Reference proteome</keyword>